<name>A0A2P2Q662_RHIMU</name>
<dbReference type="EMBL" id="GGEC01081998">
    <property type="protein sequence ID" value="MBX62482.1"/>
    <property type="molecule type" value="Transcribed_RNA"/>
</dbReference>
<accession>A0A2P2Q662</accession>
<evidence type="ECO:0000313" key="1">
    <source>
        <dbReference type="EMBL" id="MBX62482.1"/>
    </source>
</evidence>
<organism evidence="1">
    <name type="scientific">Rhizophora mucronata</name>
    <name type="common">Asiatic mangrove</name>
    <dbReference type="NCBI Taxonomy" id="61149"/>
    <lineage>
        <taxon>Eukaryota</taxon>
        <taxon>Viridiplantae</taxon>
        <taxon>Streptophyta</taxon>
        <taxon>Embryophyta</taxon>
        <taxon>Tracheophyta</taxon>
        <taxon>Spermatophyta</taxon>
        <taxon>Magnoliopsida</taxon>
        <taxon>eudicotyledons</taxon>
        <taxon>Gunneridae</taxon>
        <taxon>Pentapetalae</taxon>
        <taxon>rosids</taxon>
        <taxon>fabids</taxon>
        <taxon>Malpighiales</taxon>
        <taxon>Rhizophoraceae</taxon>
        <taxon>Rhizophora</taxon>
    </lineage>
</organism>
<reference evidence="1" key="1">
    <citation type="submission" date="2018-02" db="EMBL/GenBank/DDBJ databases">
        <title>Rhizophora mucronata_Transcriptome.</title>
        <authorList>
            <person name="Meera S.P."/>
            <person name="Sreeshan A."/>
            <person name="Augustine A."/>
        </authorList>
    </citation>
    <scope>NUCLEOTIDE SEQUENCE</scope>
    <source>
        <tissue evidence="1">Leaf</tissue>
    </source>
</reference>
<sequence length="19" mass="2233">MKQSNPANHFSDHPFIYSI</sequence>
<dbReference type="AlphaFoldDB" id="A0A2P2Q662"/>
<protein>
    <submittedName>
        <fullName evidence="1">Uncharacterized protein</fullName>
    </submittedName>
</protein>
<proteinExistence type="predicted"/>